<dbReference type="UniPathway" id="UPA00988"/>
<comment type="subcellular location">
    <subcellularLocation>
        <location evidence="2">Cytoplasm</location>
    </subcellularLocation>
    <subcellularLocation>
        <location evidence="1">Nucleus</location>
    </subcellularLocation>
</comment>
<evidence type="ECO:0000256" key="2">
    <source>
        <dbReference type="ARBA" id="ARBA00004496"/>
    </source>
</evidence>
<feature type="compositionally biased region" description="Acidic residues" evidence="9">
    <location>
        <begin position="456"/>
        <end position="472"/>
    </location>
</feature>
<dbReference type="PANTHER" id="PTHR15641:SF1">
    <property type="entry name" value="ELONGATOR COMPLEX PROTEIN 5"/>
    <property type="match status" value="1"/>
</dbReference>
<evidence type="ECO:0000256" key="1">
    <source>
        <dbReference type="ARBA" id="ARBA00004123"/>
    </source>
</evidence>
<keyword evidence="11" id="KW-1185">Reference proteome</keyword>
<dbReference type="GO" id="GO:0033588">
    <property type="term" value="C:elongator holoenzyme complex"/>
    <property type="evidence" value="ECO:0007669"/>
    <property type="project" value="InterPro"/>
</dbReference>
<evidence type="ECO:0000256" key="8">
    <source>
        <dbReference type="ARBA" id="ARBA00023242"/>
    </source>
</evidence>
<evidence type="ECO:0000256" key="6">
    <source>
        <dbReference type="ARBA" id="ARBA00022490"/>
    </source>
</evidence>
<dbReference type="GO" id="GO:0005634">
    <property type="term" value="C:nucleus"/>
    <property type="evidence" value="ECO:0007669"/>
    <property type="project" value="UniProtKB-SubCell"/>
</dbReference>
<dbReference type="Pfam" id="PF10483">
    <property type="entry name" value="Elong_Iki1"/>
    <property type="match status" value="2"/>
</dbReference>
<dbReference type="Proteomes" id="UP000274822">
    <property type="component" value="Unassembled WGS sequence"/>
</dbReference>
<reference evidence="10 11" key="1">
    <citation type="journal article" date="2018" name="New Phytol.">
        <title>Phylogenomics of Endogonaceae and evolution of mycorrhizas within Mucoromycota.</title>
        <authorList>
            <person name="Chang Y."/>
            <person name="Desiro A."/>
            <person name="Na H."/>
            <person name="Sandor L."/>
            <person name="Lipzen A."/>
            <person name="Clum A."/>
            <person name="Barry K."/>
            <person name="Grigoriev I.V."/>
            <person name="Martin F.M."/>
            <person name="Stajich J.E."/>
            <person name="Smith M.E."/>
            <person name="Bonito G."/>
            <person name="Spatafora J.W."/>
        </authorList>
    </citation>
    <scope>NUCLEOTIDE SEQUENCE [LARGE SCALE GENOMIC DNA]</scope>
    <source>
        <strain evidence="10 11">AD002</strain>
    </source>
</reference>
<accession>A0A433QK10</accession>
<dbReference type="GO" id="GO:0005829">
    <property type="term" value="C:cytosol"/>
    <property type="evidence" value="ECO:0007669"/>
    <property type="project" value="TreeGrafter"/>
</dbReference>
<dbReference type="EMBL" id="RBNJ01004302">
    <property type="protein sequence ID" value="RUS30096.1"/>
    <property type="molecule type" value="Genomic_DNA"/>
</dbReference>
<dbReference type="GO" id="GO:0002098">
    <property type="term" value="P:tRNA wobble uridine modification"/>
    <property type="evidence" value="ECO:0007669"/>
    <property type="project" value="InterPro"/>
</dbReference>
<protein>
    <recommendedName>
        <fullName evidence="5">Elongator complex protein 5</fullName>
    </recommendedName>
</protein>
<dbReference type="GO" id="GO:0000049">
    <property type="term" value="F:tRNA binding"/>
    <property type="evidence" value="ECO:0007669"/>
    <property type="project" value="TreeGrafter"/>
</dbReference>
<sequence>MPNTALHRLLAARDSSPCTLICDRLGTSALPLLREFAACALADDQALVLLCTEVDPKSFVTELKPLTKYQRSLRCSVTIVDAYTNPFGWEKSTGGDKRHYHITNINDIRHVASVVGELVKKEPCINAIRRERTREQPVLDGAIDILGNSHKELLSLKLSCSVSSQRCTIILDSLSPFLLISSHQTFQLFKKLIDLTSGSSPSPALTIFLHQRASPNNTHPTDTTRLIVLHHTDILPPITTPLAATIPNILASLSHLSSVTITVQPPRTTDHDREAQLLRVGFVAEEQFAYLTSEDHRVDRGVVVEVEWKRKSGKVLYETNAYRPDKSGSRLEVVPVSTLLGLEEQMERVIVEEPTVSKSSSRRNITQQPDPTANLSFNLSLTEEQRRARGNVVLPYMKAQRMQVSNLSFLFTFRGYHHGTILHLWLFAFWSFPSDALNPATTTASGGGGSIYYEPDAADDFDDEDPDDDLTI</sequence>
<name>A0A433QK10_9FUNG</name>
<keyword evidence="8" id="KW-0539">Nucleus</keyword>
<evidence type="ECO:0000256" key="9">
    <source>
        <dbReference type="SAM" id="MobiDB-lite"/>
    </source>
</evidence>
<evidence type="ECO:0000256" key="7">
    <source>
        <dbReference type="ARBA" id="ARBA00022694"/>
    </source>
</evidence>
<dbReference type="InterPro" id="IPR019519">
    <property type="entry name" value="Elp5"/>
</dbReference>
<comment type="pathway">
    <text evidence="3">tRNA modification; 5-methoxycarbonylmethyl-2-thiouridine-tRNA biosynthesis.</text>
</comment>
<keyword evidence="7" id="KW-0819">tRNA processing</keyword>
<evidence type="ECO:0000256" key="3">
    <source>
        <dbReference type="ARBA" id="ARBA00005043"/>
    </source>
</evidence>
<organism evidence="10 11">
    <name type="scientific">Jimgerdemannia flammicorona</name>
    <dbReference type="NCBI Taxonomy" id="994334"/>
    <lineage>
        <taxon>Eukaryota</taxon>
        <taxon>Fungi</taxon>
        <taxon>Fungi incertae sedis</taxon>
        <taxon>Mucoromycota</taxon>
        <taxon>Mucoromycotina</taxon>
        <taxon>Endogonomycetes</taxon>
        <taxon>Endogonales</taxon>
        <taxon>Endogonaceae</taxon>
        <taxon>Jimgerdemannia</taxon>
    </lineage>
</organism>
<evidence type="ECO:0000313" key="11">
    <source>
        <dbReference type="Proteomes" id="UP000274822"/>
    </source>
</evidence>
<dbReference type="InterPro" id="IPR027417">
    <property type="entry name" value="P-loop_NTPase"/>
</dbReference>
<gene>
    <name evidence="10" type="ORF">BC938DRAFT_479860</name>
</gene>
<proteinExistence type="inferred from homology"/>
<dbReference type="PANTHER" id="PTHR15641">
    <property type="entry name" value="ELONGATOR COMPLEX PROTEIN 5"/>
    <property type="match status" value="1"/>
</dbReference>
<comment type="caution">
    <text evidence="10">The sequence shown here is derived from an EMBL/GenBank/DDBJ whole genome shotgun (WGS) entry which is preliminary data.</text>
</comment>
<dbReference type="AlphaFoldDB" id="A0A433QK10"/>
<evidence type="ECO:0000256" key="4">
    <source>
        <dbReference type="ARBA" id="ARBA00009567"/>
    </source>
</evidence>
<comment type="similarity">
    <text evidence="4">Belongs to the ELP5 family.</text>
</comment>
<evidence type="ECO:0000313" key="10">
    <source>
        <dbReference type="EMBL" id="RUS30096.1"/>
    </source>
</evidence>
<evidence type="ECO:0000256" key="5">
    <source>
        <dbReference type="ARBA" id="ARBA00020264"/>
    </source>
</evidence>
<dbReference type="Gene3D" id="3.40.50.300">
    <property type="entry name" value="P-loop containing nucleotide triphosphate hydrolases"/>
    <property type="match status" value="1"/>
</dbReference>
<feature type="region of interest" description="Disordered" evidence="9">
    <location>
        <begin position="443"/>
        <end position="472"/>
    </location>
</feature>
<keyword evidence="6" id="KW-0963">Cytoplasm</keyword>